<proteinExistence type="predicted"/>
<dbReference type="InterPro" id="IPR018062">
    <property type="entry name" value="HTH_AraC-typ_CS"/>
</dbReference>
<dbReference type="Pfam" id="PF12833">
    <property type="entry name" value="HTH_18"/>
    <property type="match status" value="1"/>
</dbReference>
<name>A0ABU8J7C6_9BURK</name>
<dbReference type="PROSITE" id="PS01124">
    <property type="entry name" value="HTH_ARAC_FAMILY_2"/>
    <property type="match status" value="1"/>
</dbReference>
<dbReference type="RefSeq" id="WP_336603075.1">
    <property type="nucleotide sequence ID" value="NZ_JACFYJ010000313.1"/>
</dbReference>
<keyword evidence="2" id="KW-0238">DNA-binding</keyword>
<keyword evidence="6" id="KW-1185">Reference proteome</keyword>
<dbReference type="SUPFAM" id="SSF46689">
    <property type="entry name" value="Homeodomain-like"/>
    <property type="match status" value="2"/>
</dbReference>
<dbReference type="PANTHER" id="PTHR46796:SF6">
    <property type="entry name" value="ARAC SUBFAMILY"/>
    <property type="match status" value="1"/>
</dbReference>
<dbReference type="PANTHER" id="PTHR46796">
    <property type="entry name" value="HTH-TYPE TRANSCRIPTIONAL ACTIVATOR RHAS-RELATED"/>
    <property type="match status" value="1"/>
</dbReference>
<evidence type="ECO:0000256" key="3">
    <source>
        <dbReference type="ARBA" id="ARBA00023163"/>
    </source>
</evidence>
<dbReference type="SMART" id="SM00342">
    <property type="entry name" value="HTH_ARAC"/>
    <property type="match status" value="1"/>
</dbReference>
<feature type="domain" description="HTH araC/xylS-type" evidence="4">
    <location>
        <begin position="51"/>
        <end position="149"/>
    </location>
</feature>
<feature type="non-terminal residue" evidence="5">
    <location>
        <position position="1"/>
    </location>
</feature>
<dbReference type="PROSITE" id="PS00041">
    <property type="entry name" value="HTH_ARAC_FAMILY_1"/>
    <property type="match status" value="1"/>
</dbReference>
<protein>
    <submittedName>
        <fullName evidence="5">Helix-turn-helix domain-containing protein</fullName>
    </submittedName>
</protein>
<dbReference type="InterPro" id="IPR018060">
    <property type="entry name" value="HTH_AraC"/>
</dbReference>
<reference evidence="5 6" key="1">
    <citation type="journal article" date="2022" name="Arch. Microbiol.">
        <title>Paraburkholderia bengalensis sp. nov. isolated from roots of Oryza sativa, IR64.</title>
        <authorList>
            <person name="Nag P."/>
            <person name="Mondal N."/>
            <person name="Sarkar J."/>
            <person name="Das S."/>
        </authorList>
    </citation>
    <scope>NUCLEOTIDE SEQUENCE [LARGE SCALE GENOMIC DNA]</scope>
    <source>
        <strain evidence="5 6">IR64_4_BI</strain>
    </source>
</reference>
<evidence type="ECO:0000256" key="2">
    <source>
        <dbReference type="ARBA" id="ARBA00023125"/>
    </source>
</evidence>
<dbReference type="Proteomes" id="UP001386437">
    <property type="component" value="Unassembled WGS sequence"/>
</dbReference>
<evidence type="ECO:0000259" key="4">
    <source>
        <dbReference type="PROSITE" id="PS01124"/>
    </source>
</evidence>
<evidence type="ECO:0000256" key="1">
    <source>
        <dbReference type="ARBA" id="ARBA00023015"/>
    </source>
</evidence>
<dbReference type="InterPro" id="IPR050204">
    <property type="entry name" value="AraC_XylS_family_regulators"/>
</dbReference>
<dbReference type="InterPro" id="IPR009057">
    <property type="entry name" value="Homeodomain-like_sf"/>
</dbReference>
<keyword evidence="1" id="KW-0805">Transcription regulation</keyword>
<evidence type="ECO:0000313" key="6">
    <source>
        <dbReference type="Proteomes" id="UP001386437"/>
    </source>
</evidence>
<keyword evidence="3" id="KW-0804">Transcription</keyword>
<gene>
    <name evidence="5" type="ORF">H3V53_42880</name>
</gene>
<accession>A0ABU8J7C6</accession>
<evidence type="ECO:0000313" key="5">
    <source>
        <dbReference type="EMBL" id="MEI6003569.1"/>
    </source>
</evidence>
<organism evidence="5 6">
    <name type="scientific">Paraburkholderia bengalensis</name>
    <dbReference type="NCBI Taxonomy" id="2747562"/>
    <lineage>
        <taxon>Bacteria</taxon>
        <taxon>Pseudomonadati</taxon>
        <taxon>Pseudomonadota</taxon>
        <taxon>Betaproteobacteria</taxon>
        <taxon>Burkholderiales</taxon>
        <taxon>Burkholderiaceae</taxon>
        <taxon>Paraburkholderia</taxon>
    </lineage>
</organism>
<comment type="caution">
    <text evidence="5">The sequence shown here is derived from an EMBL/GenBank/DDBJ whole genome shotgun (WGS) entry which is preliminary data.</text>
</comment>
<sequence length="150" mass="17004">DRALLAALTVISRRTHPDLARTLAEAFCREMGYPLAALIGGYVSGAFNKARRASRWIRNNCQRDITVLDVADAVGVSQRTLLRIFMTELGKRPADHIRDTRIELARALLLNTDLPVDTIAWRTGFRTSDRLAKVFRRFIGQSPTEVRRRV</sequence>
<dbReference type="EMBL" id="JACFYJ010000313">
    <property type="protein sequence ID" value="MEI6003569.1"/>
    <property type="molecule type" value="Genomic_DNA"/>
</dbReference>
<dbReference type="Gene3D" id="1.10.10.60">
    <property type="entry name" value="Homeodomain-like"/>
    <property type="match status" value="1"/>
</dbReference>